<dbReference type="PANTHER" id="PTHR13887">
    <property type="entry name" value="GLUTATHIONE S-TRANSFERASE KAPPA"/>
    <property type="match status" value="1"/>
</dbReference>
<evidence type="ECO:0000259" key="1">
    <source>
        <dbReference type="Pfam" id="PF01323"/>
    </source>
</evidence>
<dbReference type="InterPro" id="IPR036249">
    <property type="entry name" value="Thioredoxin-like_sf"/>
</dbReference>
<proteinExistence type="predicted"/>
<dbReference type="PANTHER" id="PTHR13887:SF41">
    <property type="entry name" value="THIOREDOXIN SUPERFAMILY PROTEIN"/>
    <property type="match status" value="1"/>
</dbReference>
<dbReference type="RefSeq" id="WP_346057296.1">
    <property type="nucleotide sequence ID" value="NZ_BAAAOP010000003.1"/>
</dbReference>
<gene>
    <name evidence="2" type="primary">frnE</name>
    <name evidence="2" type="ORF">GCM10009786_05570</name>
</gene>
<dbReference type="Proteomes" id="UP001501084">
    <property type="component" value="Unassembled WGS sequence"/>
</dbReference>
<evidence type="ECO:0000313" key="2">
    <source>
        <dbReference type="EMBL" id="GAA2186141.1"/>
    </source>
</evidence>
<keyword evidence="2" id="KW-0413">Isomerase</keyword>
<protein>
    <submittedName>
        <fullName evidence="2">Protein disulfide isomerase FrnE</fullName>
    </submittedName>
</protein>
<dbReference type="SUPFAM" id="SSF52833">
    <property type="entry name" value="Thioredoxin-like"/>
    <property type="match status" value="1"/>
</dbReference>
<organism evidence="2 3">
    <name type="scientific">Leucobacter alluvii</name>
    <dbReference type="NCBI Taxonomy" id="340321"/>
    <lineage>
        <taxon>Bacteria</taxon>
        <taxon>Bacillati</taxon>
        <taxon>Actinomycetota</taxon>
        <taxon>Actinomycetes</taxon>
        <taxon>Micrococcales</taxon>
        <taxon>Microbacteriaceae</taxon>
        <taxon>Leucobacter</taxon>
    </lineage>
</organism>
<sequence>MNETLPAGETIRVDIWSDIACPWCYLGKHRFDAAVRAFREQHPGVAVEVESHSFELAPDTPLDFSGSEIDFLVRHKGMPAAQVEQMLGQMTELGATEDVEFRFRDVKHANTQRAHRVLHLARDRGVQAEVQERLFRAYFAEGENMSDADALARLGAEAGLDADEVRAALDDEAYGEAVQRDIVRARQLGITGVPFFLLDGQYGVSGAQSAEAFANVFDQVLGFQRGDAPAGTV</sequence>
<dbReference type="CDD" id="cd03024">
    <property type="entry name" value="DsbA_FrnE"/>
    <property type="match status" value="1"/>
</dbReference>
<accession>A0ABN3B3P7</accession>
<name>A0ABN3B3P7_9MICO</name>
<dbReference type="Gene3D" id="3.40.30.10">
    <property type="entry name" value="Glutaredoxin"/>
    <property type="match status" value="1"/>
</dbReference>
<dbReference type="InterPro" id="IPR001853">
    <property type="entry name" value="DSBA-like_thioredoxin_dom"/>
</dbReference>
<evidence type="ECO:0000313" key="3">
    <source>
        <dbReference type="Proteomes" id="UP001501084"/>
    </source>
</evidence>
<comment type="caution">
    <text evidence="2">The sequence shown here is derived from an EMBL/GenBank/DDBJ whole genome shotgun (WGS) entry which is preliminary data.</text>
</comment>
<dbReference type="Pfam" id="PF01323">
    <property type="entry name" value="DSBA"/>
    <property type="match status" value="1"/>
</dbReference>
<reference evidence="2 3" key="1">
    <citation type="journal article" date="2019" name="Int. J. Syst. Evol. Microbiol.">
        <title>The Global Catalogue of Microorganisms (GCM) 10K type strain sequencing project: providing services to taxonomists for standard genome sequencing and annotation.</title>
        <authorList>
            <consortium name="The Broad Institute Genomics Platform"/>
            <consortium name="The Broad Institute Genome Sequencing Center for Infectious Disease"/>
            <person name="Wu L."/>
            <person name="Ma J."/>
        </authorList>
    </citation>
    <scope>NUCLEOTIDE SEQUENCE [LARGE SCALE GENOMIC DNA]</scope>
    <source>
        <strain evidence="2 3">JCM 14919</strain>
    </source>
</reference>
<dbReference type="GO" id="GO:0016853">
    <property type="term" value="F:isomerase activity"/>
    <property type="evidence" value="ECO:0007669"/>
    <property type="project" value="UniProtKB-KW"/>
</dbReference>
<dbReference type="EMBL" id="BAAAOP010000003">
    <property type="protein sequence ID" value="GAA2186141.1"/>
    <property type="molecule type" value="Genomic_DNA"/>
</dbReference>
<keyword evidence="3" id="KW-1185">Reference proteome</keyword>
<feature type="domain" description="DSBA-like thioredoxin" evidence="1">
    <location>
        <begin position="12"/>
        <end position="216"/>
    </location>
</feature>